<protein>
    <submittedName>
        <fullName evidence="1">Uncharacterized protein</fullName>
    </submittedName>
</protein>
<proteinExistence type="predicted"/>
<accession>A0ACC1HGB7</accession>
<keyword evidence="2" id="KW-1185">Reference proteome</keyword>
<organism evidence="1 2">
    <name type="scientific">Spiromyces aspiralis</name>
    <dbReference type="NCBI Taxonomy" id="68401"/>
    <lineage>
        <taxon>Eukaryota</taxon>
        <taxon>Fungi</taxon>
        <taxon>Fungi incertae sedis</taxon>
        <taxon>Zoopagomycota</taxon>
        <taxon>Kickxellomycotina</taxon>
        <taxon>Kickxellomycetes</taxon>
        <taxon>Kickxellales</taxon>
        <taxon>Kickxellaceae</taxon>
        <taxon>Spiromyces</taxon>
    </lineage>
</organism>
<reference evidence="1" key="1">
    <citation type="submission" date="2022-06" db="EMBL/GenBank/DDBJ databases">
        <title>Phylogenomic reconstructions and comparative analyses of Kickxellomycotina fungi.</title>
        <authorList>
            <person name="Reynolds N.K."/>
            <person name="Stajich J.E."/>
            <person name="Barry K."/>
            <person name="Grigoriev I.V."/>
            <person name="Crous P."/>
            <person name="Smith M.E."/>
        </authorList>
    </citation>
    <scope>NUCLEOTIDE SEQUENCE</scope>
    <source>
        <strain evidence="1">RSA 2271</strain>
    </source>
</reference>
<evidence type="ECO:0000313" key="1">
    <source>
        <dbReference type="EMBL" id="KAJ1674138.1"/>
    </source>
</evidence>
<comment type="caution">
    <text evidence="1">The sequence shown here is derived from an EMBL/GenBank/DDBJ whole genome shotgun (WGS) entry which is preliminary data.</text>
</comment>
<name>A0ACC1HGB7_9FUNG</name>
<dbReference type="Proteomes" id="UP001145114">
    <property type="component" value="Unassembled WGS sequence"/>
</dbReference>
<gene>
    <name evidence="1" type="ORF">EV182_003886</name>
</gene>
<evidence type="ECO:0000313" key="2">
    <source>
        <dbReference type="Proteomes" id="UP001145114"/>
    </source>
</evidence>
<dbReference type="EMBL" id="JAMZIH010006231">
    <property type="protein sequence ID" value="KAJ1674138.1"/>
    <property type="molecule type" value="Genomic_DNA"/>
</dbReference>
<sequence>MGLFSFFRKSDNYEEILAALDADIKKAEKRRVKTQQQAQRWLTIWTMYTLLLWVVYSVGFWLYGWPMRHNMSGLTLTASITSVLGGPFFIYYSRKIIRAWFRQSLERQGKKIEQLMSEQKEKIRELKEKTKYDKTKNLIDRYESPKDKKQQQGPILLGNPAATIVAPGDKVSRA</sequence>